<dbReference type="Proteomes" id="UP000007488">
    <property type="component" value="Chromosome"/>
</dbReference>
<dbReference type="SUPFAM" id="SSF56300">
    <property type="entry name" value="Metallo-dependent phosphatases"/>
    <property type="match status" value="1"/>
</dbReference>
<keyword evidence="1" id="KW-0812">Transmembrane</keyword>
<evidence type="ECO:0000259" key="2">
    <source>
        <dbReference type="Pfam" id="PF00149"/>
    </source>
</evidence>
<feature type="domain" description="Calcineurin-like phosphoesterase" evidence="2">
    <location>
        <begin position="162"/>
        <end position="332"/>
    </location>
</feature>
<dbReference type="OrthoDB" id="9780884at2"/>
<evidence type="ECO:0000256" key="1">
    <source>
        <dbReference type="SAM" id="Phobius"/>
    </source>
</evidence>
<dbReference type="PANTHER" id="PTHR31302:SF0">
    <property type="entry name" value="TRANSMEMBRANE PROTEIN WITH METALLOPHOSPHOESTERASE DOMAIN"/>
    <property type="match status" value="1"/>
</dbReference>
<protein>
    <submittedName>
        <fullName evidence="3">Metallophosphoesterase</fullName>
    </submittedName>
</protein>
<keyword evidence="4" id="KW-1185">Reference proteome</keyword>
<keyword evidence="1" id="KW-1133">Transmembrane helix</keyword>
<feature type="transmembrane region" description="Helical" evidence="1">
    <location>
        <begin position="121"/>
        <end position="139"/>
    </location>
</feature>
<dbReference type="KEGG" id="sgy:Sgly_1623"/>
<organism evidence="3 4">
    <name type="scientific">Syntrophobotulus glycolicus (strain DSM 8271 / FlGlyR)</name>
    <dbReference type="NCBI Taxonomy" id="645991"/>
    <lineage>
        <taxon>Bacteria</taxon>
        <taxon>Bacillati</taxon>
        <taxon>Bacillota</taxon>
        <taxon>Clostridia</taxon>
        <taxon>Eubacteriales</taxon>
        <taxon>Desulfitobacteriaceae</taxon>
        <taxon>Syntrophobotulus</taxon>
    </lineage>
</organism>
<dbReference type="InterPro" id="IPR051158">
    <property type="entry name" value="Metallophosphoesterase_sf"/>
</dbReference>
<evidence type="ECO:0000313" key="4">
    <source>
        <dbReference type="Proteomes" id="UP000007488"/>
    </source>
</evidence>
<reference evidence="3 4" key="1">
    <citation type="journal article" date="2011" name="Stand. Genomic Sci.">
        <title>Complete genome sequence of Syntrophobotulus glycolicus type strain (FlGlyR).</title>
        <authorList>
            <person name="Han C."/>
            <person name="Mwirichia R."/>
            <person name="Chertkov O."/>
            <person name="Held B."/>
            <person name="Lapidus A."/>
            <person name="Nolan M."/>
            <person name="Lucas S."/>
            <person name="Hammon N."/>
            <person name="Deshpande S."/>
            <person name="Cheng J.F."/>
            <person name="Tapia R."/>
            <person name="Goodwin L."/>
            <person name="Pitluck S."/>
            <person name="Huntemann M."/>
            <person name="Liolios K."/>
            <person name="Ivanova N."/>
            <person name="Pagani I."/>
            <person name="Mavromatis K."/>
            <person name="Ovchinikova G."/>
            <person name="Pati A."/>
            <person name="Chen A."/>
            <person name="Palaniappan K."/>
            <person name="Land M."/>
            <person name="Hauser L."/>
            <person name="Brambilla E.M."/>
            <person name="Rohde M."/>
            <person name="Spring S."/>
            <person name="Sikorski J."/>
            <person name="Goker M."/>
            <person name="Woyke T."/>
            <person name="Bristow J."/>
            <person name="Eisen J.A."/>
            <person name="Markowitz V."/>
            <person name="Hugenholtz P."/>
            <person name="Kyrpides N.C."/>
            <person name="Klenk H.P."/>
            <person name="Detter J.C."/>
        </authorList>
    </citation>
    <scope>NUCLEOTIDE SEQUENCE [LARGE SCALE GENOMIC DNA]</scope>
    <source>
        <strain evidence="4">DSM 8271 / FlGlyR</strain>
    </source>
</reference>
<dbReference type="InterPro" id="IPR029052">
    <property type="entry name" value="Metallo-depent_PP-like"/>
</dbReference>
<dbReference type="CDD" id="cd07385">
    <property type="entry name" value="MPP_YkuE_C"/>
    <property type="match status" value="1"/>
</dbReference>
<dbReference type="InterPro" id="IPR004843">
    <property type="entry name" value="Calcineurin-like_PHP"/>
</dbReference>
<dbReference type="AlphaFoldDB" id="F0SY86"/>
<keyword evidence="1" id="KW-0472">Membrane</keyword>
<feature type="transmembrane region" description="Helical" evidence="1">
    <location>
        <begin position="37"/>
        <end position="57"/>
    </location>
</feature>
<dbReference type="EMBL" id="CP002547">
    <property type="protein sequence ID" value="ADY55921.1"/>
    <property type="molecule type" value="Genomic_DNA"/>
</dbReference>
<dbReference type="eggNOG" id="COG1408">
    <property type="taxonomic scope" value="Bacteria"/>
</dbReference>
<dbReference type="GO" id="GO:0016787">
    <property type="term" value="F:hydrolase activity"/>
    <property type="evidence" value="ECO:0007669"/>
    <property type="project" value="InterPro"/>
</dbReference>
<dbReference type="PANTHER" id="PTHR31302">
    <property type="entry name" value="TRANSMEMBRANE PROTEIN WITH METALLOPHOSPHOESTERASE DOMAIN-RELATED"/>
    <property type="match status" value="1"/>
</dbReference>
<dbReference type="Pfam" id="PF00149">
    <property type="entry name" value="Metallophos"/>
    <property type="match status" value="1"/>
</dbReference>
<evidence type="ECO:0000313" key="3">
    <source>
        <dbReference type="EMBL" id="ADY55921.1"/>
    </source>
</evidence>
<proteinExistence type="predicted"/>
<sequence length="390" mass="43784">MNLSFYLIGLLFLAIYLLFSFYVGLRSFQTCKAFFPGMKAMIFWPIYIVIAFAYLINRAEGFENGILEIIGSYWIAAFLYLFIFYVMFDLVGMAISAWHAFRPAKKRLSVWALYWKTRKPYSLVMILTAVILFAGTWAARSPVLSKYDLQIAKKVPGVQQLKLVFISDLHIEESANTAYMETAADTISALQPDLILLGGDILERTLSPGNEKKLDAVLSRLKAKQGIYAVLGNHEYYGGQEEQITAHLQEQGVKVLRDQLDEILNAQIYIAGRSDYSGGQTKTSERKPLAEMLKGTDPSKPLILLDHQPQTVAIQEAKDAGVDLMLSGHTHGGQLFPVQWITKAIYIVDRGLWQDGNLNLIVSTGLGLWGTPVRTSSRSEIVEVNVWFPQ</sequence>
<gene>
    <name evidence="3" type="ordered locus">Sgly_1623</name>
</gene>
<dbReference type="RefSeq" id="WP_013624789.1">
    <property type="nucleotide sequence ID" value="NC_015172.1"/>
</dbReference>
<accession>F0SY86</accession>
<feature type="transmembrane region" description="Helical" evidence="1">
    <location>
        <begin position="77"/>
        <end position="101"/>
    </location>
</feature>
<dbReference type="STRING" id="645991.Sgly_1623"/>
<name>F0SY86_SYNGF</name>
<dbReference type="HOGENOM" id="CLU_025443_0_0_9"/>
<reference evidence="4" key="2">
    <citation type="submission" date="2011-02" db="EMBL/GenBank/DDBJ databases">
        <title>The complete genome of Syntrophobotulus glycolicus DSM 8271.</title>
        <authorList>
            <person name="Lucas S."/>
            <person name="Copeland A."/>
            <person name="Lapidus A."/>
            <person name="Bruce D."/>
            <person name="Goodwin L."/>
            <person name="Pitluck S."/>
            <person name="Kyrpides N."/>
            <person name="Mavromatis K."/>
            <person name="Pagani I."/>
            <person name="Ivanova N."/>
            <person name="Mikhailova N."/>
            <person name="Chertkov O."/>
            <person name="Held B."/>
            <person name="Detter J.C."/>
            <person name="Tapia R."/>
            <person name="Han C."/>
            <person name="Land M."/>
            <person name="Hauser L."/>
            <person name="Markowitz V."/>
            <person name="Cheng J.-F."/>
            <person name="Hugenholtz P."/>
            <person name="Woyke T."/>
            <person name="Wu D."/>
            <person name="Spring S."/>
            <person name="Schroeder M."/>
            <person name="Brambilla E."/>
            <person name="Klenk H.-P."/>
            <person name="Eisen J.A."/>
        </authorList>
    </citation>
    <scope>NUCLEOTIDE SEQUENCE [LARGE SCALE GENOMIC DNA]</scope>
    <source>
        <strain evidence="4">DSM 8271 / FlGlyR</strain>
    </source>
</reference>
<feature type="transmembrane region" description="Helical" evidence="1">
    <location>
        <begin position="6"/>
        <end position="25"/>
    </location>
</feature>
<dbReference type="Gene3D" id="3.60.21.10">
    <property type="match status" value="1"/>
</dbReference>